<keyword evidence="1" id="KW-0732">Signal</keyword>
<evidence type="ECO:0000256" key="1">
    <source>
        <dbReference type="SAM" id="SignalP"/>
    </source>
</evidence>
<keyword evidence="3" id="KW-1185">Reference proteome</keyword>
<name>A0AA95EZY3_9BACL</name>
<dbReference type="SUPFAM" id="SSF50998">
    <property type="entry name" value="Quinoprotein alcohol dehydrogenase-like"/>
    <property type="match status" value="1"/>
</dbReference>
<dbReference type="EMBL" id="CP119317">
    <property type="protein sequence ID" value="WEK54363.1"/>
    <property type="molecule type" value="Genomic_DNA"/>
</dbReference>
<feature type="chain" id="PRO_5041641400" evidence="1">
    <location>
        <begin position="25"/>
        <end position="414"/>
    </location>
</feature>
<gene>
    <name evidence="2" type="ORF">P0Y55_17795</name>
</gene>
<reference evidence="2" key="1">
    <citation type="submission" date="2023-03" db="EMBL/GenBank/DDBJ databases">
        <title>Andean soil-derived lignocellulolytic bacterial consortium as a source of novel taxa and putative plastic-active enzymes.</title>
        <authorList>
            <person name="Diaz-Garcia L."/>
            <person name="Chuvochina M."/>
            <person name="Feuerriegel G."/>
            <person name="Bunk B."/>
            <person name="Sproer C."/>
            <person name="Streit W.R."/>
            <person name="Rodriguez L.M."/>
            <person name="Overmann J."/>
            <person name="Jimenez D.J."/>
        </authorList>
    </citation>
    <scope>NUCLEOTIDE SEQUENCE</scope>
    <source>
        <strain evidence="2">MAG 2441</strain>
    </source>
</reference>
<sequence>MKNPFLIALIILIGLTLVSHDTTAATTKGPAATINPMTIKQNLSVKDDRGNNWILKNAEEYQMKWAYEDPSPHQRFKGSVSIGGKLLLITFGANTMALNLNGKIVWNPTNYWDRDWTIGMDDTTYFLDKSDKDEDYFYSFGIERIDAQGNHINIPFTSVSPPWNLLTTGDAKGNFLLLSEDGLTSYRPDGKIGWRLNKLNYKNRSYSVLNILNLSSDKEGYSYLQFYDKMLKIDQAGKVQWSIALPPNDRDYTQYYYIAGKYIIGSDYGTIIDVYSRSAESKVTLVTDPKVLYRLSNDPIDQLGGIYMLDEETNTLTDRDWFTGKTKWSYKQSKYLTSIGQSIAKSTLRTDPTGNVYFSANVGTVYALDQRGKPRFTVVISNKTIGFSDIIPISDKLTIILNNNHIVCIEKKSS</sequence>
<feature type="signal peptide" evidence="1">
    <location>
        <begin position="1"/>
        <end position="24"/>
    </location>
</feature>
<dbReference type="Proteomes" id="UP001178662">
    <property type="component" value="Chromosome"/>
</dbReference>
<evidence type="ECO:0000313" key="2">
    <source>
        <dbReference type="EMBL" id="WEK54363.1"/>
    </source>
</evidence>
<protein>
    <submittedName>
        <fullName evidence="2">Uncharacterized protein</fullName>
    </submittedName>
</protein>
<organism evidence="2 3">
    <name type="scientific">Candidatus Cohnella colombiensis</name>
    <dbReference type="NCBI Taxonomy" id="3121368"/>
    <lineage>
        <taxon>Bacteria</taxon>
        <taxon>Bacillati</taxon>
        <taxon>Bacillota</taxon>
        <taxon>Bacilli</taxon>
        <taxon>Bacillales</taxon>
        <taxon>Paenibacillaceae</taxon>
        <taxon>Cohnella</taxon>
    </lineage>
</organism>
<accession>A0AA95EZY3</accession>
<evidence type="ECO:0000313" key="3">
    <source>
        <dbReference type="Proteomes" id="UP001178662"/>
    </source>
</evidence>
<dbReference type="AlphaFoldDB" id="A0AA95EZY3"/>
<proteinExistence type="predicted"/>
<dbReference type="InterPro" id="IPR011047">
    <property type="entry name" value="Quinoprotein_ADH-like_sf"/>
</dbReference>